<evidence type="ECO:0000313" key="1">
    <source>
        <dbReference type="EMBL" id="HFN00485.1"/>
    </source>
</evidence>
<dbReference type="AlphaFoldDB" id="A0A7C3KGJ2"/>
<dbReference type="EMBL" id="DSRU01000324">
    <property type="protein sequence ID" value="HFN00485.1"/>
    <property type="molecule type" value="Genomic_DNA"/>
</dbReference>
<sequence>MAKAAQNPIANLISVPFQSNWNFGVGPNNGTQYVLNIQPVIPISMGKDWIVITRWITPILVQPDLGPGVDSVAGLGDINPSFFFSPKNTGNITVGFGPTFVLPTATDELTGQGKWSAGPAGVVVWTQGKWVIGALVNQIWSFAGDSDRQAVSQFLFQPFINYNLPNGWYLTSSPIITANWMADSGDQWAVPLGGGVGKLFKINKQPINASLQAYGYVVKPEGGPEWTLRFQIQLLFPK</sequence>
<proteinExistence type="predicted"/>
<comment type="caution">
    <text evidence="1">The sequence shown here is derived from an EMBL/GenBank/DDBJ whole genome shotgun (WGS) entry which is preliminary data.</text>
</comment>
<protein>
    <submittedName>
        <fullName evidence="1">Neuromedin U</fullName>
    </submittedName>
</protein>
<organism evidence="1">
    <name type="scientific">Oscillatoriales cyanobacterium SpSt-418</name>
    <dbReference type="NCBI Taxonomy" id="2282169"/>
    <lineage>
        <taxon>Bacteria</taxon>
        <taxon>Bacillati</taxon>
        <taxon>Cyanobacteriota</taxon>
        <taxon>Cyanophyceae</taxon>
        <taxon>Oscillatoriophycideae</taxon>
        <taxon>Oscillatoriales</taxon>
    </lineage>
</organism>
<reference evidence="1" key="1">
    <citation type="journal article" date="2020" name="mSystems">
        <title>Genome- and Community-Level Interaction Insights into Carbon Utilization and Element Cycling Functions of Hydrothermarchaeota in Hydrothermal Sediment.</title>
        <authorList>
            <person name="Zhou Z."/>
            <person name="Liu Y."/>
            <person name="Xu W."/>
            <person name="Pan J."/>
            <person name="Luo Z.H."/>
            <person name="Li M."/>
        </authorList>
    </citation>
    <scope>NUCLEOTIDE SEQUENCE [LARGE SCALE GENOMIC DNA]</scope>
    <source>
        <strain evidence="1">SpSt-418</strain>
    </source>
</reference>
<name>A0A7C3KGJ2_9CYAN</name>
<accession>A0A7C3KGJ2</accession>
<gene>
    <name evidence="1" type="ORF">ENR64_22600</name>
</gene>